<name>A0A9Q3ZHG4_9GAMM</name>
<sequence>MPFRLSFCVFLLAFSTGAVGDTVWLKNGDRLTGEIVLMDSTKLLLETPYAGSVPIDREMISTLQSDHELLVKWPGGNGEVSKTVAAGQPGRIVVSNGEETTVELASVTRMLRPKPFLQDLEWTGDLEFDINYERAERDTDDFDLALNNQARHGPWRHNLQADYNRKFRDDVRIEQDWSAKYALDRFVTESRFWQTRYEYQRDWFENVRRRRSLGAGPGYQFWDNELGAFSLAWLLSYNQFSYAERSDKAFYALGMQWDYNRYLVGKTFELFSRGSVGKALSGVEGYSVDAEFGVRYRLTDWASLSMKVETDLVKDFSEDLDETDYSLGLGIGW</sequence>
<keyword evidence="1" id="KW-0732">Signal</keyword>
<evidence type="ECO:0000313" key="2">
    <source>
        <dbReference type="EMBL" id="MCE7508817.1"/>
    </source>
</evidence>
<dbReference type="InterPro" id="IPR007433">
    <property type="entry name" value="DUF481"/>
</dbReference>
<organism evidence="2 3">
    <name type="scientific">Alloalcanivorax xenomutans</name>
    <dbReference type="NCBI Taxonomy" id="1094342"/>
    <lineage>
        <taxon>Bacteria</taxon>
        <taxon>Pseudomonadati</taxon>
        <taxon>Pseudomonadota</taxon>
        <taxon>Gammaproteobacteria</taxon>
        <taxon>Oceanospirillales</taxon>
        <taxon>Alcanivoracaceae</taxon>
        <taxon>Alloalcanivorax</taxon>
    </lineage>
</organism>
<accession>A0A9Q3ZHG4</accession>
<proteinExistence type="predicted"/>
<dbReference type="Proteomes" id="UP001107961">
    <property type="component" value="Unassembled WGS sequence"/>
</dbReference>
<feature type="signal peptide" evidence="1">
    <location>
        <begin position="1"/>
        <end position="20"/>
    </location>
</feature>
<gene>
    <name evidence="2" type="ORF">LZG35_09235</name>
</gene>
<feature type="chain" id="PRO_5040291712" evidence="1">
    <location>
        <begin position="21"/>
        <end position="333"/>
    </location>
</feature>
<protein>
    <submittedName>
        <fullName evidence="2">DUF481 domain-containing protein</fullName>
    </submittedName>
</protein>
<dbReference type="Pfam" id="PF04338">
    <property type="entry name" value="DUF481"/>
    <property type="match status" value="1"/>
</dbReference>
<dbReference type="EMBL" id="JAJVKT010000009">
    <property type="protein sequence ID" value="MCE7508817.1"/>
    <property type="molecule type" value="Genomic_DNA"/>
</dbReference>
<keyword evidence="3" id="KW-1185">Reference proteome</keyword>
<evidence type="ECO:0000313" key="3">
    <source>
        <dbReference type="Proteomes" id="UP001107961"/>
    </source>
</evidence>
<dbReference type="AlphaFoldDB" id="A0A9Q3ZHG4"/>
<comment type="caution">
    <text evidence="2">The sequence shown here is derived from an EMBL/GenBank/DDBJ whole genome shotgun (WGS) entry which is preliminary data.</text>
</comment>
<reference evidence="2" key="1">
    <citation type="submission" date="2022-01" db="EMBL/GenBank/DDBJ databases">
        <authorList>
            <person name="Karlyshev A.V."/>
            <person name="Jaspars M."/>
        </authorList>
    </citation>
    <scope>NUCLEOTIDE SEQUENCE</scope>
    <source>
        <strain evidence="2">AGSA3-2</strain>
    </source>
</reference>
<dbReference type="KEGG" id="axe:P40_01725"/>
<dbReference type="RefSeq" id="WP_080530279.1">
    <property type="nucleotide sequence ID" value="NZ_CBDDTQ010000003.1"/>
</dbReference>
<evidence type="ECO:0000256" key="1">
    <source>
        <dbReference type="SAM" id="SignalP"/>
    </source>
</evidence>